<dbReference type="EMBL" id="PUHQ01000091">
    <property type="protein sequence ID" value="KAG0656837.1"/>
    <property type="molecule type" value="Genomic_DNA"/>
</dbReference>
<dbReference type="InterPro" id="IPR014752">
    <property type="entry name" value="Arrestin-like_C"/>
</dbReference>
<feature type="domain" description="Arrestin C-terminal-like" evidence="2">
    <location>
        <begin position="179"/>
        <end position="413"/>
    </location>
</feature>
<name>A0A9P6VWD5_RHOMI</name>
<evidence type="ECO:0000256" key="1">
    <source>
        <dbReference type="SAM" id="MobiDB-lite"/>
    </source>
</evidence>
<feature type="compositionally biased region" description="Polar residues" evidence="1">
    <location>
        <begin position="656"/>
        <end position="666"/>
    </location>
</feature>
<dbReference type="SMART" id="SM01017">
    <property type="entry name" value="Arrestin_C"/>
    <property type="match status" value="1"/>
</dbReference>
<feature type="region of interest" description="Disordered" evidence="1">
    <location>
        <begin position="573"/>
        <end position="727"/>
    </location>
</feature>
<dbReference type="GO" id="GO:0005886">
    <property type="term" value="C:plasma membrane"/>
    <property type="evidence" value="ECO:0007669"/>
    <property type="project" value="TreeGrafter"/>
</dbReference>
<dbReference type="InterPro" id="IPR011022">
    <property type="entry name" value="Arrestin_C-like"/>
</dbReference>
<dbReference type="GO" id="GO:0031625">
    <property type="term" value="F:ubiquitin protein ligase binding"/>
    <property type="evidence" value="ECO:0007669"/>
    <property type="project" value="TreeGrafter"/>
</dbReference>
<dbReference type="InterPro" id="IPR014756">
    <property type="entry name" value="Ig_E-set"/>
</dbReference>
<feature type="compositionally biased region" description="Pro residues" evidence="1">
    <location>
        <begin position="488"/>
        <end position="499"/>
    </location>
</feature>
<protein>
    <recommendedName>
        <fullName evidence="2">Arrestin C-terminal-like domain-containing protein</fullName>
    </recommendedName>
</protein>
<feature type="compositionally biased region" description="Low complexity" evidence="1">
    <location>
        <begin position="754"/>
        <end position="770"/>
    </location>
</feature>
<accession>A0A9P6VWD5</accession>
<feature type="compositionally biased region" description="Low complexity" evidence="1">
    <location>
        <begin position="802"/>
        <end position="818"/>
    </location>
</feature>
<feature type="region of interest" description="Disordered" evidence="1">
    <location>
        <begin position="740"/>
        <end position="830"/>
    </location>
</feature>
<evidence type="ECO:0000259" key="2">
    <source>
        <dbReference type="SMART" id="SM01017"/>
    </source>
</evidence>
<dbReference type="PANTHER" id="PTHR11188:SF17">
    <property type="entry name" value="FI21816P1"/>
    <property type="match status" value="1"/>
</dbReference>
<dbReference type="InterPro" id="IPR011021">
    <property type="entry name" value="Arrestin-like_N"/>
</dbReference>
<feature type="region of interest" description="Disordered" evidence="1">
    <location>
        <begin position="464"/>
        <end position="557"/>
    </location>
</feature>
<dbReference type="Proteomes" id="UP000777482">
    <property type="component" value="Unassembled WGS sequence"/>
</dbReference>
<gene>
    <name evidence="3" type="ORF">C6P46_006942</name>
</gene>
<comment type="caution">
    <text evidence="3">The sequence shown here is derived from an EMBL/GenBank/DDBJ whole genome shotgun (WGS) entry which is preliminary data.</text>
</comment>
<feature type="compositionally biased region" description="Polar residues" evidence="1">
    <location>
        <begin position="250"/>
        <end position="264"/>
    </location>
</feature>
<sequence>MPHGPEPLEIHLESPDIVLRGFTGDEFEPATLNGQVVLNLVQPTDLKEVSLVFTGTARISWRDSSTHHYEHPLFFHDFNFLNPSSHTNREDARREHHQVHTLKAGRHVFPFSLTIPGSLPASLRTYTGTGVIEYKLKALAQRPGFTAADWKSRKIVRISRSFGADAVEFNQTLEIENTWPGKVMYSFTLPHKAFAAGDTIPVAVKFSPLAKGVSIVSLITTIREHTTVYSKSSSHSEARDATTVKYSFIDNVSGTPSATPSGASTPARLMGSTASLSSMGGLATPTTPGFNSPFHGGARTPASERNGDGYPFLQSRNGRRARFQLGADEEDEDHQNPTQASTEAGPVEEDDGQDTEVDVVVDVQVPVWTAPSHAVHPVFVNHKIKWSAFIKNPDGHVSELRCALPIHILASCLQEEARLASAGSRNLLFGPSGALAHSDVPQVDLPSYQDHIMDRVANAETATQYSASSGFAPTPWSTRNTPTGTPGVSPPASRPPSRPASPERRHSQSFSDRRSSHHSTFGGFGGFSALSSINRSGTSTPTTSSPPPELADEAHPEDHSNWIDSELLSTLNINDHVSPPSSAPVSRPGSRPSSRPSSRAGSRASSPERGTITAAGAVPSTPPTAQLDERPPLSRSHTSTSSFFNLHIPKPLRPLTSFSRNSSATNLRDALHMSSHHSSGGSESRRGGSSSQGAEGSPGAPSPSALSSALAAHAARAGPSGQVARPPLAIDTPAAATVMHPMMSNSPHGRSTGSAAAASPISASPAQPNPLLSPTTSNAGFHQHWNTVASPPPTTPGGRLGTDGSASPSLLSSSAPSPGHHHHPGQPVDVLSQVPSYDVAARGFLGGGVVPLSFNPPNYDDVCPSPTSGGGGSRTVSRDDDAAAPSSPAVDASMTQEGPPPEGLRATDSGGLALGATTRSS</sequence>
<dbReference type="Pfam" id="PF00339">
    <property type="entry name" value="Arrestin_N"/>
    <property type="match status" value="1"/>
</dbReference>
<feature type="region of interest" description="Disordered" evidence="1">
    <location>
        <begin position="250"/>
        <end position="354"/>
    </location>
</feature>
<keyword evidence="4" id="KW-1185">Reference proteome</keyword>
<feature type="region of interest" description="Disordered" evidence="1">
    <location>
        <begin position="855"/>
        <end position="921"/>
    </location>
</feature>
<dbReference type="OrthoDB" id="2333384at2759"/>
<evidence type="ECO:0000313" key="3">
    <source>
        <dbReference type="EMBL" id="KAG0656837.1"/>
    </source>
</evidence>
<feature type="compositionally biased region" description="Polar residues" evidence="1">
    <location>
        <begin position="464"/>
        <end position="486"/>
    </location>
</feature>
<dbReference type="GO" id="GO:0030674">
    <property type="term" value="F:protein-macromolecule adaptor activity"/>
    <property type="evidence" value="ECO:0007669"/>
    <property type="project" value="TreeGrafter"/>
</dbReference>
<evidence type="ECO:0000313" key="4">
    <source>
        <dbReference type="Proteomes" id="UP000777482"/>
    </source>
</evidence>
<feature type="compositionally biased region" description="Basic and acidic residues" evidence="1">
    <location>
        <begin position="501"/>
        <end position="514"/>
    </location>
</feature>
<dbReference type="GO" id="GO:0070086">
    <property type="term" value="P:ubiquitin-dependent endocytosis"/>
    <property type="evidence" value="ECO:0007669"/>
    <property type="project" value="TreeGrafter"/>
</dbReference>
<dbReference type="Pfam" id="PF02752">
    <property type="entry name" value="Arrestin_C"/>
    <property type="match status" value="1"/>
</dbReference>
<dbReference type="Gene3D" id="2.60.40.640">
    <property type="match status" value="1"/>
</dbReference>
<organism evidence="3 4">
    <name type="scientific">Rhodotorula mucilaginosa</name>
    <name type="common">Yeast</name>
    <name type="synonym">Rhodotorula rubra</name>
    <dbReference type="NCBI Taxonomy" id="5537"/>
    <lineage>
        <taxon>Eukaryota</taxon>
        <taxon>Fungi</taxon>
        <taxon>Dikarya</taxon>
        <taxon>Basidiomycota</taxon>
        <taxon>Pucciniomycotina</taxon>
        <taxon>Microbotryomycetes</taxon>
        <taxon>Sporidiobolales</taxon>
        <taxon>Sporidiobolaceae</taxon>
        <taxon>Rhodotorula</taxon>
    </lineage>
</organism>
<feature type="compositionally biased region" description="Low complexity" evidence="1">
    <location>
        <begin position="883"/>
        <end position="893"/>
    </location>
</feature>
<dbReference type="InterPro" id="IPR050357">
    <property type="entry name" value="Arrestin_domain-protein"/>
</dbReference>
<dbReference type="AlphaFoldDB" id="A0A9P6VWD5"/>
<feature type="compositionally biased region" description="Polar residues" evidence="1">
    <location>
        <begin position="272"/>
        <end position="290"/>
    </location>
</feature>
<dbReference type="GO" id="GO:0005829">
    <property type="term" value="C:cytosol"/>
    <property type="evidence" value="ECO:0007669"/>
    <property type="project" value="TreeGrafter"/>
</dbReference>
<proteinExistence type="predicted"/>
<feature type="compositionally biased region" description="Polar residues" evidence="1">
    <location>
        <begin position="743"/>
        <end position="753"/>
    </location>
</feature>
<feature type="compositionally biased region" description="Low complexity" evidence="1">
    <location>
        <begin position="676"/>
        <end position="722"/>
    </location>
</feature>
<feature type="compositionally biased region" description="Low complexity" evidence="1">
    <location>
        <begin position="577"/>
        <end position="607"/>
    </location>
</feature>
<feature type="compositionally biased region" description="Polar residues" evidence="1">
    <location>
        <begin position="635"/>
        <end position="644"/>
    </location>
</feature>
<dbReference type="PANTHER" id="PTHR11188">
    <property type="entry name" value="ARRESTIN DOMAIN CONTAINING PROTEIN"/>
    <property type="match status" value="1"/>
</dbReference>
<dbReference type="SUPFAM" id="SSF81296">
    <property type="entry name" value="E set domains"/>
    <property type="match status" value="1"/>
</dbReference>
<reference evidence="3 4" key="1">
    <citation type="submission" date="2020-11" db="EMBL/GenBank/DDBJ databases">
        <title>Kefir isolates.</title>
        <authorList>
            <person name="Marcisauskas S."/>
            <person name="Kim Y."/>
            <person name="Blasche S."/>
        </authorList>
    </citation>
    <scope>NUCLEOTIDE SEQUENCE [LARGE SCALE GENOMIC DNA]</scope>
    <source>
        <strain evidence="3 4">KR</strain>
    </source>
</reference>
<feature type="compositionally biased region" description="Polar residues" evidence="1">
    <location>
        <begin position="772"/>
        <end position="789"/>
    </location>
</feature>